<dbReference type="InterPro" id="IPR036397">
    <property type="entry name" value="RNaseH_sf"/>
</dbReference>
<evidence type="ECO:0000259" key="2">
    <source>
        <dbReference type="Pfam" id="PF03184"/>
    </source>
</evidence>
<keyword evidence="4" id="KW-1185">Reference proteome</keyword>
<accession>A0AAV2QBC3</accession>
<dbReference type="GO" id="GO:0005634">
    <property type="term" value="C:nucleus"/>
    <property type="evidence" value="ECO:0007669"/>
    <property type="project" value="TreeGrafter"/>
</dbReference>
<feature type="region of interest" description="Disordered" evidence="1">
    <location>
        <begin position="417"/>
        <end position="446"/>
    </location>
</feature>
<name>A0AAV2QBC3_MEGNR</name>
<gene>
    <name evidence="3" type="ORF">MNOR_LOCUS9580</name>
</gene>
<sequence length="605" mass="67998">MISFMKRNSNRLSTRRRETLKISRVIAEHPTIISEFIDLIKTAYKMAKIKVDNLNDAKRIFTVGETGFRTKAKLNKIIVSRGGNAQVVAPTEGKTNFSVLMCGNAAGKYEPPYVIYKGSDTSIVCGWLLNGPKDASYNTSQSGWMDKTKFHAWIKVFDESIIKKKIQKPVIVIMDGHSSHLDLTVVEEAKSCDIMLVKLPPNSTHILQVLDVSVFGPAKKNWADIIKMWYRQTRDQKITKKVFSALLDKLFTDMKSKPTHLINGFRATGIWPLNKEIILKKIEERYIYKSRRANVSSNINKENSSQSADIGSTAGPSSAPQFTSPPNQNISQNQSVNIDATAGPSSAPQFNSSPDPVISTNLTVLASVVEEVLHPPLDEHSKKAIENTKVNSRMNKKSGEIVTSEEAVAALKIKESKKTKTGKKTVGSNDKRSASQRSSSAKKLKVTDIYSDSEDSVENVSNFKTNDENDLKSQLVKFWKKVSPPHKEITVVGKWYASIYKDSKGKQSLYFGRETKRFLEEAEGKVTNIELDCLKPHVGNSNIIEDYPEGQKDIYLYMIADVFAGPLVMEPYPQRKWNVPNLKEIKQMYDRIVEIDRKALYNSVF</sequence>
<proteinExistence type="predicted"/>
<dbReference type="InterPro" id="IPR050863">
    <property type="entry name" value="CenT-Element_Derived"/>
</dbReference>
<feature type="domain" description="DDE-1" evidence="2">
    <location>
        <begin position="96"/>
        <end position="224"/>
    </location>
</feature>
<evidence type="ECO:0000313" key="3">
    <source>
        <dbReference type="EMBL" id="CAL4074705.1"/>
    </source>
</evidence>
<dbReference type="PANTHER" id="PTHR19303:SF74">
    <property type="entry name" value="POGO TRANSPOSABLE ELEMENT WITH KRAB DOMAIN"/>
    <property type="match status" value="1"/>
</dbReference>
<evidence type="ECO:0000256" key="1">
    <source>
        <dbReference type="SAM" id="MobiDB-lite"/>
    </source>
</evidence>
<protein>
    <recommendedName>
        <fullName evidence="2">DDE-1 domain-containing protein</fullName>
    </recommendedName>
</protein>
<comment type="caution">
    <text evidence="3">The sequence shown here is derived from an EMBL/GenBank/DDBJ whole genome shotgun (WGS) entry which is preliminary data.</text>
</comment>
<dbReference type="PANTHER" id="PTHR19303">
    <property type="entry name" value="TRANSPOSON"/>
    <property type="match status" value="1"/>
</dbReference>
<evidence type="ECO:0000313" key="4">
    <source>
        <dbReference type="Proteomes" id="UP001497623"/>
    </source>
</evidence>
<dbReference type="AlphaFoldDB" id="A0AAV2QBC3"/>
<dbReference type="Proteomes" id="UP001497623">
    <property type="component" value="Unassembled WGS sequence"/>
</dbReference>
<feature type="compositionally biased region" description="Polar residues" evidence="1">
    <location>
        <begin position="298"/>
        <end position="322"/>
    </location>
</feature>
<feature type="region of interest" description="Disordered" evidence="1">
    <location>
        <begin position="298"/>
        <end position="332"/>
    </location>
</feature>
<reference evidence="3 4" key="1">
    <citation type="submission" date="2024-05" db="EMBL/GenBank/DDBJ databases">
        <authorList>
            <person name="Wallberg A."/>
        </authorList>
    </citation>
    <scope>NUCLEOTIDE SEQUENCE [LARGE SCALE GENOMIC DNA]</scope>
</reference>
<dbReference type="Pfam" id="PF03184">
    <property type="entry name" value="DDE_1"/>
    <property type="match status" value="1"/>
</dbReference>
<dbReference type="GO" id="GO:0003677">
    <property type="term" value="F:DNA binding"/>
    <property type="evidence" value="ECO:0007669"/>
    <property type="project" value="TreeGrafter"/>
</dbReference>
<organism evidence="3 4">
    <name type="scientific">Meganyctiphanes norvegica</name>
    <name type="common">Northern krill</name>
    <name type="synonym">Thysanopoda norvegica</name>
    <dbReference type="NCBI Taxonomy" id="48144"/>
    <lineage>
        <taxon>Eukaryota</taxon>
        <taxon>Metazoa</taxon>
        <taxon>Ecdysozoa</taxon>
        <taxon>Arthropoda</taxon>
        <taxon>Crustacea</taxon>
        <taxon>Multicrustacea</taxon>
        <taxon>Malacostraca</taxon>
        <taxon>Eumalacostraca</taxon>
        <taxon>Eucarida</taxon>
        <taxon>Euphausiacea</taxon>
        <taxon>Euphausiidae</taxon>
        <taxon>Meganyctiphanes</taxon>
    </lineage>
</organism>
<dbReference type="EMBL" id="CAXKWB010004662">
    <property type="protein sequence ID" value="CAL4074705.1"/>
    <property type="molecule type" value="Genomic_DNA"/>
</dbReference>
<dbReference type="Gene3D" id="3.30.420.10">
    <property type="entry name" value="Ribonuclease H-like superfamily/Ribonuclease H"/>
    <property type="match status" value="1"/>
</dbReference>
<dbReference type="InterPro" id="IPR004875">
    <property type="entry name" value="DDE_SF_endonuclease_dom"/>
</dbReference>